<dbReference type="EMBL" id="FOTC01000006">
    <property type="protein sequence ID" value="SFL44085.1"/>
    <property type="molecule type" value="Genomic_DNA"/>
</dbReference>
<dbReference type="RefSeq" id="WP_089871643.1">
    <property type="nucleotide sequence ID" value="NZ_FOTC01000006.1"/>
</dbReference>
<dbReference type="GO" id="GO:0003677">
    <property type="term" value="F:DNA binding"/>
    <property type="evidence" value="ECO:0007669"/>
    <property type="project" value="UniProtKB-KW"/>
</dbReference>
<sequence length="253" mass="28190">MAGPKHSVRAVDRTLEILEIIQELDGTGVSEIAARVDIGKSAVHNHLSTLENREYVVKHGDEYQIGLSFLGLGAYARNRTEIYKTAQPEVEKLAAETGELVNLMVEKNGRGVYLSQARGANAVQLDTYEGKRVALHCTALGKAILAFRSREAVLDVVERHGLPRTTENTITDRDELFEELDRTRERKYAIDREERLNGLRCLAAPITDDRDRSIAAISVACPAHRVDDERFENELPDAVLGTANVVELEHNYS</sequence>
<evidence type="ECO:0000313" key="6">
    <source>
        <dbReference type="EMBL" id="SFL44085.1"/>
    </source>
</evidence>
<name>A0A1I4HPJ7_9EURY</name>
<keyword evidence="1" id="KW-0805">Transcription regulation</keyword>
<organism evidence="6 7">
    <name type="scientific">Halogranum rubrum</name>
    <dbReference type="NCBI Taxonomy" id="553466"/>
    <lineage>
        <taxon>Archaea</taxon>
        <taxon>Methanobacteriati</taxon>
        <taxon>Methanobacteriota</taxon>
        <taxon>Stenosarchaea group</taxon>
        <taxon>Halobacteria</taxon>
        <taxon>Halobacteriales</taxon>
        <taxon>Haloferacaceae</taxon>
    </lineage>
</organism>
<evidence type="ECO:0000256" key="2">
    <source>
        <dbReference type="ARBA" id="ARBA00023125"/>
    </source>
</evidence>
<dbReference type="GO" id="GO:0045892">
    <property type="term" value="P:negative regulation of DNA-templated transcription"/>
    <property type="evidence" value="ECO:0007669"/>
    <property type="project" value="TreeGrafter"/>
</dbReference>
<dbReference type="Pfam" id="PF01614">
    <property type="entry name" value="IclR_C"/>
    <property type="match status" value="1"/>
</dbReference>
<dbReference type="SMART" id="SM00346">
    <property type="entry name" value="HTH_ICLR"/>
    <property type="match status" value="1"/>
</dbReference>
<dbReference type="InterPro" id="IPR029016">
    <property type="entry name" value="GAF-like_dom_sf"/>
</dbReference>
<dbReference type="Gene3D" id="1.10.10.10">
    <property type="entry name" value="Winged helix-like DNA-binding domain superfamily/Winged helix DNA-binding domain"/>
    <property type="match status" value="1"/>
</dbReference>
<feature type="domain" description="IclR-ED" evidence="5">
    <location>
        <begin position="68"/>
        <end position="252"/>
    </location>
</feature>
<dbReference type="InterPro" id="IPR036388">
    <property type="entry name" value="WH-like_DNA-bd_sf"/>
</dbReference>
<proteinExistence type="predicted"/>
<evidence type="ECO:0000259" key="5">
    <source>
        <dbReference type="PROSITE" id="PS51078"/>
    </source>
</evidence>
<keyword evidence="3" id="KW-0804">Transcription</keyword>
<protein>
    <submittedName>
        <fullName evidence="6">Transcriptional regulator, IclR family</fullName>
    </submittedName>
</protein>
<dbReference type="PANTHER" id="PTHR30136">
    <property type="entry name" value="HELIX-TURN-HELIX TRANSCRIPTIONAL REGULATOR, ICLR FAMILY"/>
    <property type="match status" value="1"/>
</dbReference>
<evidence type="ECO:0000256" key="1">
    <source>
        <dbReference type="ARBA" id="ARBA00023015"/>
    </source>
</evidence>
<evidence type="ECO:0000259" key="4">
    <source>
        <dbReference type="PROSITE" id="PS51077"/>
    </source>
</evidence>
<dbReference type="PANTHER" id="PTHR30136:SF35">
    <property type="entry name" value="HTH-TYPE TRANSCRIPTIONAL REGULATOR RV1719"/>
    <property type="match status" value="1"/>
</dbReference>
<evidence type="ECO:0000256" key="3">
    <source>
        <dbReference type="ARBA" id="ARBA00023163"/>
    </source>
</evidence>
<keyword evidence="2" id="KW-0238">DNA-binding</keyword>
<dbReference type="PROSITE" id="PS51077">
    <property type="entry name" value="HTH_ICLR"/>
    <property type="match status" value="1"/>
</dbReference>
<dbReference type="SUPFAM" id="SSF46785">
    <property type="entry name" value="Winged helix' DNA-binding domain"/>
    <property type="match status" value="1"/>
</dbReference>
<dbReference type="SUPFAM" id="SSF55781">
    <property type="entry name" value="GAF domain-like"/>
    <property type="match status" value="1"/>
</dbReference>
<dbReference type="PROSITE" id="PS51078">
    <property type="entry name" value="ICLR_ED"/>
    <property type="match status" value="1"/>
</dbReference>
<dbReference type="AlphaFoldDB" id="A0A1I4HPJ7"/>
<dbReference type="Gene3D" id="3.30.450.40">
    <property type="match status" value="1"/>
</dbReference>
<dbReference type="InterPro" id="IPR036390">
    <property type="entry name" value="WH_DNA-bd_sf"/>
</dbReference>
<dbReference type="InterPro" id="IPR050707">
    <property type="entry name" value="HTH_MetabolicPath_Reg"/>
</dbReference>
<dbReference type="STRING" id="553466.SAMN04487950_3758"/>
<evidence type="ECO:0000313" key="7">
    <source>
        <dbReference type="Proteomes" id="UP000199607"/>
    </source>
</evidence>
<feature type="domain" description="HTH iclR-type" evidence="4">
    <location>
        <begin position="8"/>
        <end position="67"/>
    </location>
</feature>
<dbReference type="CDD" id="cd00090">
    <property type="entry name" value="HTH_ARSR"/>
    <property type="match status" value="1"/>
</dbReference>
<dbReference type="Proteomes" id="UP000199607">
    <property type="component" value="Unassembled WGS sequence"/>
</dbReference>
<dbReference type="InterPro" id="IPR005471">
    <property type="entry name" value="Tscrpt_reg_IclR_N"/>
</dbReference>
<dbReference type="Pfam" id="PF09339">
    <property type="entry name" value="HTH_IclR"/>
    <property type="match status" value="1"/>
</dbReference>
<accession>A0A1I4HPJ7</accession>
<dbReference type="InterPro" id="IPR014757">
    <property type="entry name" value="Tscrpt_reg_IclR_C"/>
</dbReference>
<keyword evidence="7" id="KW-1185">Reference proteome</keyword>
<dbReference type="InterPro" id="IPR011991">
    <property type="entry name" value="ArsR-like_HTH"/>
</dbReference>
<gene>
    <name evidence="6" type="ORF">SAMN04487950_3758</name>
</gene>
<dbReference type="GO" id="GO:0003700">
    <property type="term" value="F:DNA-binding transcription factor activity"/>
    <property type="evidence" value="ECO:0007669"/>
    <property type="project" value="TreeGrafter"/>
</dbReference>
<reference evidence="7" key="1">
    <citation type="submission" date="2016-10" db="EMBL/GenBank/DDBJ databases">
        <authorList>
            <person name="Varghese N."/>
            <person name="Submissions S."/>
        </authorList>
    </citation>
    <scope>NUCLEOTIDE SEQUENCE [LARGE SCALE GENOMIC DNA]</scope>
    <source>
        <strain evidence="7">CGMCC 1.7738</strain>
    </source>
</reference>